<dbReference type="AlphaFoldDB" id="A0A7J6V8K5"/>
<comment type="caution">
    <text evidence="9">The sequence shown here is derived from an EMBL/GenBank/DDBJ whole genome shotgun (WGS) entry which is preliminary data.</text>
</comment>
<feature type="binding site" evidence="6">
    <location>
        <position position="44"/>
    </location>
    <ligand>
        <name>ATP</name>
        <dbReference type="ChEBI" id="CHEBI:30616"/>
    </ligand>
</feature>
<dbReference type="FunFam" id="1.10.510.10:FF:000624">
    <property type="entry name" value="Mitogen-activated protein kinase"/>
    <property type="match status" value="1"/>
</dbReference>
<comment type="similarity">
    <text evidence="7">Belongs to the protein kinase superfamily.</text>
</comment>
<keyword evidence="10" id="KW-1185">Reference proteome</keyword>
<sequence length="301" mass="34301">MVMMGYVRSNYLSKYTYDVKLGEGTFGCVYKAFNKDSGEVVAIKVLKYNQDVQNNLHEVMVLSKIQDHPNIVQLKETIAESNVLGLVFEYMDCSLCKLIRDVKLGRRVCSEVWVRNCCFQILKGLDHMHKSGYFHRDLKPDNLLVSRGGIVKIADLGSATEFKPDAPNTEQHIGTLWYRAPEVLMESSYGPTIDMWAMGAIMAELFLLKPLFPGIRSTDQLYKIYSMIGSPDDLSWLGADADLYEFPPLKEIPFVKLMCHVSKEAFDLMAQLLSWNPSKRPTATEALRHPYFKPCYEVQTT</sequence>
<evidence type="ECO:0000313" key="9">
    <source>
        <dbReference type="EMBL" id="KAF5180941.1"/>
    </source>
</evidence>
<keyword evidence="2" id="KW-0808">Transferase</keyword>
<evidence type="ECO:0000256" key="7">
    <source>
        <dbReference type="RuleBase" id="RU000304"/>
    </source>
</evidence>
<accession>A0A7J6V8K5</accession>
<protein>
    <submittedName>
        <fullName evidence="9">Cyclin-dependent kinase f-4</fullName>
    </submittedName>
</protein>
<dbReference type="PANTHER" id="PTHR24055">
    <property type="entry name" value="MITOGEN-ACTIVATED PROTEIN KINASE"/>
    <property type="match status" value="1"/>
</dbReference>
<dbReference type="InterPro" id="IPR000719">
    <property type="entry name" value="Prot_kinase_dom"/>
</dbReference>
<keyword evidence="5 6" id="KW-0067">ATP-binding</keyword>
<dbReference type="PROSITE" id="PS00107">
    <property type="entry name" value="PROTEIN_KINASE_ATP"/>
    <property type="match status" value="1"/>
</dbReference>
<dbReference type="EMBL" id="JABWDY010036776">
    <property type="protein sequence ID" value="KAF5180941.1"/>
    <property type="molecule type" value="Genomic_DNA"/>
</dbReference>
<dbReference type="PROSITE" id="PS00108">
    <property type="entry name" value="PROTEIN_KINASE_ST"/>
    <property type="match status" value="1"/>
</dbReference>
<feature type="domain" description="Protein kinase" evidence="8">
    <location>
        <begin position="15"/>
        <end position="292"/>
    </location>
</feature>
<dbReference type="GO" id="GO:0004674">
    <property type="term" value="F:protein serine/threonine kinase activity"/>
    <property type="evidence" value="ECO:0007669"/>
    <property type="project" value="UniProtKB-KW"/>
</dbReference>
<evidence type="ECO:0000256" key="5">
    <source>
        <dbReference type="ARBA" id="ARBA00022840"/>
    </source>
</evidence>
<evidence type="ECO:0000256" key="6">
    <source>
        <dbReference type="PROSITE-ProRule" id="PRU10141"/>
    </source>
</evidence>
<keyword evidence="1 7" id="KW-0723">Serine/threonine-protein kinase</keyword>
<evidence type="ECO:0000256" key="2">
    <source>
        <dbReference type="ARBA" id="ARBA00022679"/>
    </source>
</evidence>
<dbReference type="Pfam" id="PF00069">
    <property type="entry name" value="Pkinase"/>
    <property type="match status" value="1"/>
</dbReference>
<evidence type="ECO:0000313" key="10">
    <source>
        <dbReference type="Proteomes" id="UP000554482"/>
    </source>
</evidence>
<evidence type="ECO:0000256" key="3">
    <source>
        <dbReference type="ARBA" id="ARBA00022741"/>
    </source>
</evidence>
<dbReference type="SUPFAM" id="SSF56112">
    <property type="entry name" value="Protein kinase-like (PK-like)"/>
    <property type="match status" value="1"/>
</dbReference>
<keyword evidence="4 9" id="KW-0418">Kinase</keyword>
<organism evidence="9 10">
    <name type="scientific">Thalictrum thalictroides</name>
    <name type="common">Rue-anemone</name>
    <name type="synonym">Anemone thalictroides</name>
    <dbReference type="NCBI Taxonomy" id="46969"/>
    <lineage>
        <taxon>Eukaryota</taxon>
        <taxon>Viridiplantae</taxon>
        <taxon>Streptophyta</taxon>
        <taxon>Embryophyta</taxon>
        <taxon>Tracheophyta</taxon>
        <taxon>Spermatophyta</taxon>
        <taxon>Magnoliopsida</taxon>
        <taxon>Ranunculales</taxon>
        <taxon>Ranunculaceae</taxon>
        <taxon>Thalictroideae</taxon>
        <taxon>Thalictrum</taxon>
    </lineage>
</organism>
<evidence type="ECO:0000259" key="8">
    <source>
        <dbReference type="PROSITE" id="PS50011"/>
    </source>
</evidence>
<dbReference type="Proteomes" id="UP000554482">
    <property type="component" value="Unassembled WGS sequence"/>
</dbReference>
<dbReference type="InterPro" id="IPR050117">
    <property type="entry name" value="MAPK"/>
</dbReference>
<proteinExistence type="inferred from homology"/>
<dbReference type="InterPro" id="IPR017441">
    <property type="entry name" value="Protein_kinase_ATP_BS"/>
</dbReference>
<name>A0A7J6V8K5_THATH</name>
<dbReference type="InterPro" id="IPR011009">
    <property type="entry name" value="Kinase-like_dom_sf"/>
</dbReference>
<dbReference type="InterPro" id="IPR008271">
    <property type="entry name" value="Ser/Thr_kinase_AS"/>
</dbReference>
<reference evidence="9 10" key="1">
    <citation type="submission" date="2020-06" db="EMBL/GenBank/DDBJ databases">
        <title>Transcriptomic and genomic resources for Thalictrum thalictroides and T. hernandezii: Facilitating candidate gene discovery in an emerging model plant lineage.</title>
        <authorList>
            <person name="Arias T."/>
            <person name="Riano-Pachon D.M."/>
            <person name="Di Stilio V.S."/>
        </authorList>
    </citation>
    <scope>NUCLEOTIDE SEQUENCE [LARGE SCALE GENOMIC DNA]</scope>
    <source>
        <strain evidence="10">cv. WT478/WT964</strain>
        <tissue evidence="9">Leaves</tissue>
    </source>
</reference>
<evidence type="ECO:0000256" key="1">
    <source>
        <dbReference type="ARBA" id="ARBA00022527"/>
    </source>
</evidence>
<dbReference type="Gene3D" id="1.10.510.10">
    <property type="entry name" value="Transferase(Phosphotransferase) domain 1"/>
    <property type="match status" value="1"/>
</dbReference>
<dbReference type="SMART" id="SM00220">
    <property type="entry name" value="S_TKc"/>
    <property type="match status" value="1"/>
</dbReference>
<dbReference type="Gene3D" id="3.30.200.20">
    <property type="entry name" value="Phosphorylase Kinase, domain 1"/>
    <property type="match status" value="1"/>
</dbReference>
<evidence type="ECO:0000256" key="4">
    <source>
        <dbReference type="ARBA" id="ARBA00022777"/>
    </source>
</evidence>
<keyword evidence="3 6" id="KW-0547">Nucleotide-binding</keyword>
<dbReference type="PROSITE" id="PS50011">
    <property type="entry name" value="PROTEIN_KINASE_DOM"/>
    <property type="match status" value="1"/>
</dbReference>
<dbReference type="OrthoDB" id="2158884at2759"/>
<dbReference type="GO" id="GO:0005524">
    <property type="term" value="F:ATP binding"/>
    <property type="evidence" value="ECO:0007669"/>
    <property type="project" value="UniProtKB-UniRule"/>
</dbReference>
<gene>
    <name evidence="9" type="ORF">FRX31_029472</name>
</gene>